<name>A0ACC3S423_9PEZI</name>
<keyword evidence="2" id="KW-1185">Reference proteome</keyword>
<reference evidence="1" key="1">
    <citation type="submission" date="2024-02" db="EMBL/GenBank/DDBJ databases">
        <title>Metagenome Assembled Genome of Zalaria obscura JY119.</title>
        <authorList>
            <person name="Vighnesh L."/>
            <person name="Jagadeeshwari U."/>
            <person name="Venkata Ramana C."/>
            <person name="Sasikala C."/>
        </authorList>
    </citation>
    <scope>NUCLEOTIDE SEQUENCE</scope>
    <source>
        <strain evidence="1">JY119</strain>
    </source>
</reference>
<dbReference type="Proteomes" id="UP001320706">
    <property type="component" value="Unassembled WGS sequence"/>
</dbReference>
<protein>
    <submittedName>
        <fullName evidence="1">Uncharacterized protein</fullName>
    </submittedName>
</protein>
<evidence type="ECO:0000313" key="1">
    <source>
        <dbReference type="EMBL" id="KAK8194394.1"/>
    </source>
</evidence>
<comment type="caution">
    <text evidence="1">The sequence shown here is derived from an EMBL/GenBank/DDBJ whole genome shotgun (WGS) entry which is preliminary data.</text>
</comment>
<gene>
    <name evidence="1" type="ORF">M8818_007584</name>
</gene>
<proteinExistence type="predicted"/>
<dbReference type="EMBL" id="JAMKPW020000043">
    <property type="protein sequence ID" value="KAK8194394.1"/>
    <property type="molecule type" value="Genomic_DNA"/>
</dbReference>
<sequence>MRTTPIEFSAGTFSYKYGSAMAVDPPAPAPAPIPAPASVPAPAPTPRPTRQEVTPGPPQQNASPINLPVQGAPLRAPDVSHAKKPAQAPNMDARLTQMVDDLVGPEEDDDLPTTPPMAYYVDPTVADGEDDMSNSLGSLDASIDGRKASTSRAMARQSPVRRPSAAGWAQQGTRSRTPLQPIQSSTDPWLGGLPPQSSPSLPHPNQRNSPSSAVRRGSSAQAHTRVNSAHAIPMLPLDNTPEGLSSIDPTPQGPATFGPSLTTRAPFPEIPLSGVWPGVGTVKQTSGVSLAPPANKE</sequence>
<accession>A0ACC3S423</accession>
<organism evidence="1 2">
    <name type="scientific">Zalaria obscura</name>
    <dbReference type="NCBI Taxonomy" id="2024903"/>
    <lineage>
        <taxon>Eukaryota</taxon>
        <taxon>Fungi</taxon>
        <taxon>Dikarya</taxon>
        <taxon>Ascomycota</taxon>
        <taxon>Pezizomycotina</taxon>
        <taxon>Dothideomycetes</taxon>
        <taxon>Dothideomycetidae</taxon>
        <taxon>Dothideales</taxon>
        <taxon>Zalariaceae</taxon>
        <taxon>Zalaria</taxon>
    </lineage>
</organism>
<evidence type="ECO:0000313" key="2">
    <source>
        <dbReference type="Proteomes" id="UP001320706"/>
    </source>
</evidence>